<evidence type="ECO:0000259" key="1">
    <source>
        <dbReference type="Pfam" id="PF19809"/>
    </source>
</evidence>
<dbReference type="Pfam" id="PF19809">
    <property type="entry name" value="DUF6292"/>
    <property type="match status" value="1"/>
</dbReference>
<dbReference type="InterPro" id="IPR046259">
    <property type="entry name" value="DUF6292"/>
</dbReference>
<evidence type="ECO:0000313" key="3">
    <source>
        <dbReference type="Proteomes" id="UP000253303"/>
    </source>
</evidence>
<name>A0A366LXM2_9ACTN</name>
<gene>
    <name evidence="2" type="ORF">DP939_19575</name>
</gene>
<dbReference type="Proteomes" id="UP000253303">
    <property type="component" value="Unassembled WGS sequence"/>
</dbReference>
<dbReference type="EMBL" id="QMEY01000007">
    <property type="protein sequence ID" value="RBQ18681.1"/>
    <property type="molecule type" value="Genomic_DNA"/>
</dbReference>
<accession>A0A366LXM2</accession>
<organism evidence="2 3">
    <name type="scientific">Spongiactinospora rosea</name>
    <dbReference type="NCBI Taxonomy" id="2248750"/>
    <lineage>
        <taxon>Bacteria</taxon>
        <taxon>Bacillati</taxon>
        <taxon>Actinomycetota</taxon>
        <taxon>Actinomycetes</taxon>
        <taxon>Streptosporangiales</taxon>
        <taxon>Streptosporangiaceae</taxon>
        <taxon>Spongiactinospora</taxon>
    </lineage>
</organism>
<evidence type="ECO:0000313" key="2">
    <source>
        <dbReference type="EMBL" id="RBQ18681.1"/>
    </source>
</evidence>
<protein>
    <recommendedName>
        <fullName evidence="1">DUF6292 domain-containing protein</fullName>
    </recommendedName>
</protein>
<dbReference type="AlphaFoldDB" id="A0A366LXM2"/>
<dbReference type="OrthoDB" id="4190452at2"/>
<reference evidence="2 3" key="1">
    <citation type="submission" date="2018-06" db="EMBL/GenBank/DDBJ databases">
        <title>Sphaerisporangium craniellae sp. nov., isolated from a marine sponge in the South China Sea.</title>
        <authorList>
            <person name="Li L."/>
        </authorList>
    </citation>
    <scope>NUCLEOTIDE SEQUENCE [LARGE SCALE GENOMIC DNA]</scope>
    <source>
        <strain evidence="2 3">LHW63015</strain>
    </source>
</reference>
<keyword evidence="3" id="KW-1185">Reference proteome</keyword>
<feature type="domain" description="DUF6292" evidence="1">
    <location>
        <begin position="23"/>
        <end position="98"/>
    </location>
</feature>
<proteinExistence type="predicted"/>
<comment type="caution">
    <text evidence="2">The sequence shown here is derived from an EMBL/GenBank/DDBJ whole genome shotgun (WGS) entry which is preliminary data.</text>
</comment>
<sequence>MPLVAVRHVEPFTDEWRRQPGFYLRRVVEALGDAVDDWSEEDPSGGGPRSATLRLTDGTRLQWDEESGWRHLCPGAAVARYLCGGVLPRPERVPGALADARAGGGGSTAWRPCYRSHRHQRDGFDLALADYATLQTA</sequence>